<evidence type="ECO:0000313" key="9">
    <source>
        <dbReference type="Proteomes" id="UP000813427"/>
    </source>
</evidence>
<keyword evidence="9" id="KW-1185">Reference proteome</keyword>
<dbReference type="CDD" id="cd00067">
    <property type="entry name" value="GAL4"/>
    <property type="match status" value="1"/>
</dbReference>
<dbReference type="SMART" id="SM00906">
    <property type="entry name" value="Fungal_trans"/>
    <property type="match status" value="1"/>
</dbReference>
<evidence type="ECO:0000256" key="4">
    <source>
        <dbReference type="ARBA" id="ARBA00023242"/>
    </source>
</evidence>
<dbReference type="InterPro" id="IPR001138">
    <property type="entry name" value="Zn2Cys6_DnaBD"/>
</dbReference>
<feature type="compositionally biased region" description="Low complexity" evidence="5">
    <location>
        <begin position="133"/>
        <end position="142"/>
    </location>
</feature>
<keyword evidence="6" id="KW-0812">Transmembrane</keyword>
<keyword evidence="4" id="KW-0539">Nucleus</keyword>
<dbReference type="GO" id="GO:0000435">
    <property type="term" value="P:positive regulation of transcription from RNA polymerase II promoter by galactose"/>
    <property type="evidence" value="ECO:0007669"/>
    <property type="project" value="TreeGrafter"/>
</dbReference>
<dbReference type="Gene3D" id="4.10.240.10">
    <property type="entry name" value="Zn(2)-C6 fungal-type DNA-binding domain"/>
    <property type="match status" value="1"/>
</dbReference>
<dbReference type="GO" id="GO:0006351">
    <property type="term" value="P:DNA-templated transcription"/>
    <property type="evidence" value="ECO:0007669"/>
    <property type="project" value="InterPro"/>
</dbReference>
<accession>A0A8K0RN56</accession>
<feature type="compositionally biased region" description="Polar residues" evidence="5">
    <location>
        <begin position="855"/>
        <end position="869"/>
    </location>
</feature>
<keyword evidence="3" id="KW-0804">Transcription</keyword>
<dbReference type="SUPFAM" id="SSF57701">
    <property type="entry name" value="Zn2/Cys6 DNA-binding domain"/>
    <property type="match status" value="1"/>
</dbReference>
<dbReference type="GO" id="GO:0005634">
    <property type="term" value="C:nucleus"/>
    <property type="evidence" value="ECO:0007669"/>
    <property type="project" value="TreeGrafter"/>
</dbReference>
<proteinExistence type="predicted"/>
<feature type="domain" description="Zn(2)-C6 fungal-type" evidence="7">
    <location>
        <begin position="259"/>
        <end position="284"/>
    </location>
</feature>
<dbReference type="Pfam" id="PF04082">
    <property type="entry name" value="Fungal_trans"/>
    <property type="match status" value="1"/>
</dbReference>
<feature type="transmembrane region" description="Helical" evidence="6">
    <location>
        <begin position="1064"/>
        <end position="1084"/>
    </location>
</feature>
<feature type="region of interest" description="Disordered" evidence="5">
    <location>
        <begin position="893"/>
        <end position="917"/>
    </location>
</feature>
<feature type="compositionally biased region" description="Low complexity" evidence="5">
    <location>
        <begin position="899"/>
        <end position="909"/>
    </location>
</feature>
<dbReference type="AlphaFoldDB" id="A0A8K0RN56"/>
<evidence type="ECO:0000256" key="3">
    <source>
        <dbReference type="ARBA" id="ARBA00023163"/>
    </source>
</evidence>
<dbReference type="EMBL" id="JAGPXF010000007">
    <property type="protein sequence ID" value="KAH7235727.1"/>
    <property type="molecule type" value="Genomic_DNA"/>
</dbReference>
<feature type="compositionally biased region" description="Low complexity" evidence="5">
    <location>
        <begin position="345"/>
        <end position="357"/>
    </location>
</feature>
<evidence type="ECO:0000313" key="8">
    <source>
        <dbReference type="EMBL" id="KAH7235727.1"/>
    </source>
</evidence>
<keyword evidence="6" id="KW-1133">Transmembrane helix</keyword>
<evidence type="ECO:0000256" key="2">
    <source>
        <dbReference type="ARBA" id="ARBA00023015"/>
    </source>
</evidence>
<dbReference type="InterPro" id="IPR051127">
    <property type="entry name" value="Fungal_SecMet_Regulators"/>
</dbReference>
<comment type="caution">
    <text evidence="8">The sequence shown here is derived from an EMBL/GenBank/DDBJ whole genome shotgun (WGS) entry which is preliminary data.</text>
</comment>
<gene>
    <name evidence="8" type="ORF">BKA59DRAFT_496233</name>
</gene>
<feature type="region of interest" description="Disordered" evidence="5">
    <location>
        <begin position="844"/>
        <end position="869"/>
    </location>
</feature>
<dbReference type="CDD" id="cd12148">
    <property type="entry name" value="fungal_TF_MHR"/>
    <property type="match status" value="1"/>
</dbReference>
<feature type="compositionally biased region" description="Gly residues" evidence="5">
    <location>
        <begin position="186"/>
        <end position="196"/>
    </location>
</feature>
<feature type="region of interest" description="Disordered" evidence="5">
    <location>
        <begin position="326"/>
        <end position="365"/>
    </location>
</feature>
<evidence type="ECO:0000259" key="7">
    <source>
        <dbReference type="PROSITE" id="PS50048"/>
    </source>
</evidence>
<keyword evidence="2" id="KW-0805">Transcription regulation</keyword>
<dbReference type="GO" id="GO:0000978">
    <property type="term" value="F:RNA polymerase II cis-regulatory region sequence-specific DNA binding"/>
    <property type="evidence" value="ECO:0007669"/>
    <property type="project" value="TreeGrafter"/>
</dbReference>
<dbReference type="PANTHER" id="PTHR47424:SF5">
    <property type="entry name" value="ZN(II)2CYS6 TRANSCRIPTION FACTOR (EUROFUNG)"/>
    <property type="match status" value="1"/>
</dbReference>
<feature type="region of interest" description="Disordered" evidence="5">
    <location>
        <begin position="103"/>
        <end position="147"/>
    </location>
</feature>
<feature type="transmembrane region" description="Helical" evidence="6">
    <location>
        <begin position="993"/>
        <end position="1015"/>
    </location>
</feature>
<evidence type="ECO:0000256" key="1">
    <source>
        <dbReference type="ARBA" id="ARBA00022723"/>
    </source>
</evidence>
<organism evidence="8 9">
    <name type="scientific">Fusarium tricinctum</name>
    <dbReference type="NCBI Taxonomy" id="61284"/>
    <lineage>
        <taxon>Eukaryota</taxon>
        <taxon>Fungi</taxon>
        <taxon>Dikarya</taxon>
        <taxon>Ascomycota</taxon>
        <taxon>Pezizomycotina</taxon>
        <taxon>Sordariomycetes</taxon>
        <taxon>Hypocreomycetidae</taxon>
        <taxon>Hypocreales</taxon>
        <taxon>Nectriaceae</taxon>
        <taxon>Fusarium</taxon>
        <taxon>Fusarium tricinctum species complex</taxon>
    </lineage>
</organism>
<dbReference type="PANTHER" id="PTHR47424">
    <property type="entry name" value="REGULATORY PROTEIN GAL4"/>
    <property type="match status" value="1"/>
</dbReference>
<feature type="region of interest" description="Disordered" evidence="5">
    <location>
        <begin position="178"/>
        <end position="205"/>
    </location>
</feature>
<reference evidence="8" key="1">
    <citation type="journal article" date="2021" name="Nat. Commun.">
        <title>Genetic determinants of endophytism in the Arabidopsis root mycobiome.</title>
        <authorList>
            <person name="Mesny F."/>
            <person name="Miyauchi S."/>
            <person name="Thiergart T."/>
            <person name="Pickel B."/>
            <person name="Atanasova L."/>
            <person name="Karlsson M."/>
            <person name="Huettel B."/>
            <person name="Barry K.W."/>
            <person name="Haridas S."/>
            <person name="Chen C."/>
            <person name="Bauer D."/>
            <person name="Andreopoulos W."/>
            <person name="Pangilinan J."/>
            <person name="LaButti K."/>
            <person name="Riley R."/>
            <person name="Lipzen A."/>
            <person name="Clum A."/>
            <person name="Drula E."/>
            <person name="Henrissat B."/>
            <person name="Kohler A."/>
            <person name="Grigoriev I.V."/>
            <person name="Martin F.M."/>
            <person name="Hacquard S."/>
        </authorList>
    </citation>
    <scope>NUCLEOTIDE SEQUENCE</scope>
    <source>
        <strain evidence="8">MPI-SDFR-AT-0068</strain>
    </source>
</reference>
<feature type="compositionally biased region" description="Polar residues" evidence="5">
    <location>
        <begin position="218"/>
        <end position="227"/>
    </location>
</feature>
<keyword evidence="6" id="KW-0472">Membrane</keyword>
<evidence type="ECO:0000256" key="6">
    <source>
        <dbReference type="SAM" id="Phobius"/>
    </source>
</evidence>
<dbReference type="Proteomes" id="UP000813427">
    <property type="component" value="Unassembled WGS sequence"/>
</dbReference>
<dbReference type="Pfam" id="PF00172">
    <property type="entry name" value="Zn_clus"/>
    <property type="match status" value="1"/>
</dbReference>
<feature type="region of interest" description="Disordered" evidence="5">
    <location>
        <begin position="218"/>
        <end position="260"/>
    </location>
</feature>
<protein>
    <recommendedName>
        <fullName evidence="7">Zn(2)-C6 fungal-type domain-containing protein</fullName>
    </recommendedName>
</protein>
<dbReference type="OrthoDB" id="3971593at2759"/>
<keyword evidence="1" id="KW-0479">Metal-binding</keyword>
<evidence type="ECO:0000256" key="5">
    <source>
        <dbReference type="SAM" id="MobiDB-lite"/>
    </source>
</evidence>
<dbReference type="GO" id="GO:0008270">
    <property type="term" value="F:zinc ion binding"/>
    <property type="evidence" value="ECO:0007669"/>
    <property type="project" value="InterPro"/>
</dbReference>
<dbReference type="GO" id="GO:0000981">
    <property type="term" value="F:DNA-binding transcription factor activity, RNA polymerase II-specific"/>
    <property type="evidence" value="ECO:0007669"/>
    <property type="project" value="InterPro"/>
</dbReference>
<name>A0A8K0RN56_9HYPO</name>
<dbReference type="InterPro" id="IPR036864">
    <property type="entry name" value="Zn2-C6_fun-type_DNA-bd_sf"/>
</dbReference>
<dbReference type="PROSITE" id="PS50048">
    <property type="entry name" value="ZN2_CY6_FUNGAL_2"/>
    <property type="match status" value="1"/>
</dbReference>
<dbReference type="InterPro" id="IPR007219">
    <property type="entry name" value="XnlR_reg_dom"/>
</dbReference>
<feature type="region of interest" description="Disordered" evidence="5">
    <location>
        <begin position="1"/>
        <end position="27"/>
    </location>
</feature>
<sequence>MDDLDEEGLRQAVEADDFQASQGRAAVHSAPASAGEYYGHGHVETPQAQALVHHYPGSSDGGAWRWRRRSSQRLVVTDPDPDPAIIPFTQFASPLAVRAHIHPHSYSHPHSQPLTHSPNTPHPYPYQQRHLTSPHQLHSQSHLSHHSAAADGTFGTMEQIETQASDLRFLAQVPVLNPASSPSLGPGSGAGRGGTPGRTPGTAVGASAGASIAYENQASPSSASVGDNSAHGASANKRKSTDDGPGSAGKQTRSKRNRCKRRKIKCNGETPCQRCGNLNLACLYAPNCCSGNFKESDEFKQVTSQLGRLQDEVGWLHQTVKALQSETPRFPSLGDRTHTHSHGTPAIAPSPSHSSASLNRHDNSKYGSFRGPTSMAFSLDVANNTINNMGYKGISDDENPHLNEGIGMLSSRPGDPLHEFDKDEMIRLCRLHEEEIGIMYPVLNIQSVISHAMGLATFLESIRQQNPREMINDDKTLQLKIIMCCALVVEEHGHSDKAIRLFESMETVLNRKLMAEAADVGTLPILALVAGYRFLSNDEVLAWRVMGHVARLCLELGIHQRTGLMRIQDEEERKNALVSFWSAYVLDRRWAFATGLPFVVQDEEIDMQLPFPEEYPYLVAMITYSRIGAKVWRQVAHFGPVLARDLRSEELENVDQELLQWYEQIPEEVKVRNWDKEKHITSTPSYNLQRLRIWTYLRLNQMRIWLYTPVLHSATSIMAHPAQSERVVDIAKDTIRYLSHLNNTTNLYRRVQVFYHQFLTSAIAVVFLASVHAPVRFSSTCREEFYMALELVKDLSAKSWASQRLWRTIRSLKNVAPRFGLNSEDDPQSTAALGMIGLARGNMDQQTPFRKPSVPGQQSQTATPDSIAQNGSRIQAEMSRMFEGYVGLNGFQYNEHDGQQGQQGQQGQGSNTEVSESSSNIHDIPFCIFIWSINGRHVFGRFRIQKHQPHEHHIFIMLSTSTTPFLIHALIETPAAFTFIFRPSSQLQPLPPSAALILQSFGGLLLTSNLIALILIRRPFDDVARQASLAFSFWHLWPCYRAYMRMNGYTKEEEASTTKTLGGPVVHLGVHVVLLTMFLGTWYFGSA</sequence>